<name>A0A1G6SSB8_9GAMM</name>
<evidence type="ECO:0000313" key="4">
    <source>
        <dbReference type="Proteomes" id="UP000199603"/>
    </source>
</evidence>
<keyword evidence="2" id="KW-0812">Transmembrane</keyword>
<proteinExistence type="predicted"/>
<keyword evidence="2" id="KW-0472">Membrane</keyword>
<evidence type="ECO:0000256" key="2">
    <source>
        <dbReference type="SAM" id="Phobius"/>
    </source>
</evidence>
<dbReference type="OrthoDB" id="7352002at2"/>
<sequence length="291" mass="32130">MKYVWRAFNARPLGMPIPPNWIGLAAFGLLGAFLSPGFWLLGAGLEVAYLWATSSSKRFRATVDSAAFKPGHSERIEESAEDARYRALLSQLGAAEAAQHQQIEARAREIVGRLRSSSLMATHADSVEQLVWLHLRLLAARMAIGHVVQTAQAEHARLQQQEDALRARLEDSSIGADLRRSLEQQVSVIDQRQAAHAAAGERLEHVDAELARIDQQMALIREQSLLATDADGVVHSLNALASSFDEANRWLERQRDLAGILEGPEPVRLPKRVMQGPPPVPQRGRASERQS</sequence>
<protein>
    <submittedName>
        <fullName evidence="3">Uncharacterized protein</fullName>
    </submittedName>
</protein>
<evidence type="ECO:0000313" key="3">
    <source>
        <dbReference type="EMBL" id="SDD19106.1"/>
    </source>
</evidence>
<evidence type="ECO:0000256" key="1">
    <source>
        <dbReference type="SAM" id="MobiDB-lite"/>
    </source>
</evidence>
<dbReference type="Proteomes" id="UP000199603">
    <property type="component" value="Unassembled WGS sequence"/>
</dbReference>
<organism evidence="3 4">
    <name type="scientific">Aquimonas voraii</name>
    <dbReference type="NCBI Taxonomy" id="265719"/>
    <lineage>
        <taxon>Bacteria</taxon>
        <taxon>Pseudomonadati</taxon>
        <taxon>Pseudomonadota</taxon>
        <taxon>Gammaproteobacteria</taxon>
        <taxon>Lysobacterales</taxon>
        <taxon>Lysobacteraceae</taxon>
        <taxon>Aquimonas</taxon>
    </lineage>
</organism>
<dbReference type="EMBL" id="FNAG01000001">
    <property type="protein sequence ID" value="SDD19106.1"/>
    <property type="molecule type" value="Genomic_DNA"/>
</dbReference>
<keyword evidence="4" id="KW-1185">Reference proteome</keyword>
<feature type="region of interest" description="Disordered" evidence="1">
    <location>
        <begin position="262"/>
        <end position="291"/>
    </location>
</feature>
<feature type="transmembrane region" description="Helical" evidence="2">
    <location>
        <begin position="20"/>
        <end position="51"/>
    </location>
</feature>
<dbReference type="STRING" id="265719.SAMN04488509_101639"/>
<dbReference type="AlphaFoldDB" id="A0A1G6SSB8"/>
<accession>A0A1G6SSB8</accession>
<keyword evidence="2" id="KW-1133">Transmembrane helix</keyword>
<gene>
    <name evidence="3" type="ORF">SAMN04488509_101639</name>
</gene>
<reference evidence="3 4" key="1">
    <citation type="submission" date="2016-10" db="EMBL/GenBank/DDBJ databases">
        <authorList>
            <person name="de Groot N.N."/>
        </authorList>
    </citation>
    <scope>NUCLEOTIDE SEQUENCE [LARGE SCALE GENOMIC DNA]</scope>
    <source>
        <strain evidence="3 4">DSM 16957</strain>
    </source>
</reference>
<dbReference type="RefSeq" id="WP_091238732.1">
    <property type="nucleotide sequence ID" value="NZ_FNAG01000001.1"/>
</dbReference>